<dbReference type="EMBL" id="JAODUP010000011">
    <property type="protein sequence ID" value="KAK2169331.1"/>
    <property type="molecule type" value="Genomic_DNA"/>
</dbReference>
<evidence type="ECO:0000256" key="1">
    <source>
        <dbReference type="SAM" id="MobiDB-lite"/>
    </source>
</evidence>
<feature type="region of interest" description="Disordered" evidence="1">
    <location>
        <begin position="8"/>
        <end position="30"/>
    </location>
</feature>
<comment type="caution">
    <text evidence="2">The sequence shown here is derived from an EMBL/GenBank/DDBJ whole genome shotgun (WGS) entry which is preliminary data.</text>
</comment>
<protein>
    <submittedName>
        <fullName evidence="2">Uncharacterized protein</fullName>
    </submittedName>
</protein>
<dbReference type="PANTHER" id="PTHR35845">
    <property type="entry name" value="SPERMATOGENESIS-ASSOCIATED SERINE-RICH PROTEIN 1"/>
    <property type="match status" value="1"/>
</dbReference>
<dbReference type="AlphaFoldDB" id="A0AAD9NIA5"/>
<sequence length="284" mass="32966">MLQIITEIGKSGRHEREKRHFPWLNNKRSPPEYQLPQQGRRYIPHGYGDDFQFVPHPPFQEPEYTELRYVPSPHNPDCGTEIWPDEWKSLRTYPWMSKKTEAEWTLHPYNSTTKRCQFDGIHRATSLSANEITHSMLFGKNKFVTERRNGIPLAAPGDKNYQAVEYSNNFYKYGSALPVVNFGGSGKSKPDTFVPLQELPPIRSYVPLHLQRAIISLTSSTRESYHQRDKIHQINQEIAEVRELEKWRPSTPLQPSGHTHPLPVAKNDTQLQMATQELLLRQGQ</sequence>
<reference evidence="2" key="1">
    <citation type="journal article" date="2023" name="Mol. Biol. Evol.">
        <title>Third-Generation Sequencing Reveals the Adaptive Role of the Epigenome in Three Deep-Sea Polychaetes.</title>
        <authorList>
            <person name="Perez M."/>
            <person name="Aroh O."/>
            <person name="Sun Y."/>
            <person name="Lan Y."/>
            <person name="Juniper S.K."/>
            <person name="Young C.R."/>
            <person name="Angers B."/>
            <person name="Qian P.Y."/>
        </authorList>
    </citation>
    <scope>NUCLEOTIDE SEQUENCE</scope>
    <source>
        <strain evidence="2">P08H-3</strain>
    </source>
</reference>
<dbReference type="PANTHER" id="PTHR35845:SF1">
    <property type="entry name" value="SPERMATOGENESIS-ASSOCIATED SERINE-RICH PROTEIN 1"/>
    <property type="match status" value="1"/>
</dbReference>
<gene>
    <name evidence="2" type="ORF">LSH36_11g11036</name>
</gene>
<organism evidence="2 3">
    <name type="scientific">Paralvinella palmiformis</name>
    <dbReference type="NCBI Taxonomy" id="53620"/>
    <lineage>
        <taxon>Eukaryota</taxon>
        <taxon>Metazoa</taxon>
        <taxon>Spiralia</taxon>
        <taxon>Lophotrochozoa</taxon>
        <taxon>Annelida</taxon>
        <taxon>Polychaeta</taxon>
        <taxon>Sedentaria</taxon>
        <taxon>Canalipalpata</taxon>
        <taxon>Terebellida</taxon>
        <taxon>Terebelliformia</taxon>
        <taxon>Alvinellidae</taxon>
        <taxon>Paralvinella</taxon>
    </lineage>
</organism>
<evidence type="ECO:0000313" key="3">
    <source>
        <dbReference type="Proteomes" id="UP001208570"/>
    </source>
</evidence>
<dbReference type="Proteomes" id="UP001208570">
    <property type="component" value="Unassembled WGS sequence"/>
</dbReference>
<accession>A0AAD9NIA5</accession>
<dbReference type="InterPro" id="IPR029165">
    <property type="entry name" value="SASRP1"/>
</dbReference>
<name>A0AAD9NIA5_9ANNE</name>
<dbReference type="Pfam" id="PF15160">
    <property type="entry name" value="SASRP1"/>
    <property type="match status" value="1"/>
</dbReference>
<evidence type="ECO:0000313" key="2">
    <source>
        <dbReference type="EMBL" id="KAK2169331.1"/>
    </source>
</evidence>
<proteinExistence type="predicted"/>
<feature type="compositionally biased region" description="Basic and acidic residues" evidence="1">
    <location>
        <begin position="10"/>
        <end position="20"/>
    </location>
</feature>
<keyword evidence="3" id="KW-1185">Reference proteome</keyword>